<dbReference type="Proteomes" id="UP000310158">
    <property type="component" value="Unassembled WGS sequence"/>
</dbReference>
<gene>
    <name evidence="3" type="ORF">EW146_g7612</name>
</gene>
<dbReference type="AlphaFoldDB" id="A0A4S4LM36"/>
<feature type="compositionally biased region" description="Pro residues" evidence="1">
    <location>
        <begin position="34"/>
        <end position="52"/>
    </location>
</feature>
<sequence length="286" mass="32179">MANPYSGWPSHGFQQHPSHHQFPPSTGRPRSFSYPPPLAPPPPPPPQLPTAPPYYQTFSGPPFAQRRRHTISDAWPPPDALWSAPMPGRPTMDYRRLFTPPQLPSPEIHTLFNGNSYFQFLDLDLSAPTLVTRRRLNATQTVPLTASDLAEPVAIPVIPSLRIVCNAVPQWPLDLRFVHGVLNPPRADRAAIPYVTVGDVLHALHAHLQRDVTREEWAQLSLQQETEVSRAYTRRHKSFASDLRLQPQGDGVKRVDYLLRSYCFKGLVFISPENGVVRMKLIIGPP</sequence>
<evidence type="ECO:0000259" key="2">
    <source>
        <dbReference type="Pfam" id="PF20415"/>
    </source>
</evidence>
<reference evidence="3 4" key="1">
    <citation type="submission" date="2019-02" db="EMBL/GenBank/DDBJ databases">
        <title>Genome sequencing of the rare red list fungi Bondarzewia mesenterica.</title>
        <authorList>
            <person name="Buettner E."/>
            <person name="Kellner H."/>
        </authorList>
    </citation>
    <scope>NUCLEOTIDE SEQUENCE [LARGE SCALE GENOMIC DNA]</scope>
    <source>
        <strain evidence="3 4">DSM 108281</strain>
    </source>
</reference>
<accession>A0A4S4LM36</accession>
<organism evidence="3 4">
    <name type="scientific">Bondarzewia mesenterica</name>
    <dbReference type="NCBI Taxonomy" id="1095465"/>
    <lineage>
        <taxon>Eukaryota</taxon>
        <taxon>Fungi</taxon>
        <taxon>Dikarya</taxon>
        <taxon>Basidiomycota</taxon>
        <taxon>Agaricomycotina</taxon>
        <taxon>Agaricomycetes</taxon>
        <taxon>Russulales</taxon>
        <taxon>Bondarzewiaceae</taxon>
        <taxon>Bondarzewia</taxon>
    </lineage>
</organism>
<dbReference type="OrthoDB" id="3251728at2759"/>
<dbReference type="EMBL" id="SGPL01000453">
    <property type="protein sequence ID" value="THH12528.1"/>
    <property type="molecule type" value="Genomic_DNA"/>
</dbReference>
<feature type="region of interest" description="Disordered" evidence="1">
    <location>
        <begin position="1"/>
        <end position="62"/>
    </location>
</feature>
<feature type="domain" description="DUF6699" evidence="2">
    <location>
        <begin position="138"/>
        <end position="268"/>
    </location>
</feature>
<evidence type="ECO:0000256" key="1">
    <source>
        <dbReference type="SAM" id="MobiDB-lite"/>
    </source>
</evidence>
<dbReference type="Pfam" id="PF20415">
    <property type="entry name" value="DUF6699"/>
    <property type="match status" value="1"/>
</dbReference>
<protein>
    <recommendedName>
        <fullName evidence="2">DUF6699 domain-containing protein</fullName>
    </recommendedName>
</protein>
<keyword evidence="4" id="KW-1185">Reference proteome</keyword>
<name>A0A4S4LM36_9AGAM</name>
<evidence type="ECO:0000313" key="3">
    <source>
        <dbReference type="EMBL" id="THH12528.1"/>
    </source>
</evidence>
<evidence type="ECO:0000313" key="4">
    <source>
        <dbReference type="Proteomes" id="UP000310158"/>
    </source>
</evidence>
<proteinExistence type="predicted"/>
<comment type="caution">
    <text evidence="3">The sequence shown here is derived from an EMBL/GenBank/DDBJ whole genome shotgun (WGS) entry which is preliminary data.</text>
</comment>
<dbReference type="InterPro" id="IPR046522">
    <property type="entry name" value="DUF6699"/>
</dbReference>